<organism evidence="3 4">
    <name type="scientific">Hypsizygus marmoreus</name>
    <name type="common">White beech mushroom</name>
    <name type="synonym">Agaricus marmoreus</name>
    <dbReference type="NCBI Taxonomy" id="39966"/>
    <lineage>
        <taxon>Eukaryota</taxon>
        <taxon>Fungi</taxon>
        <taxon>Dikarya</taxon>
        <taxon>Basidiomycota</taxon>
        <taxon>Agaricomycotina</taxon>
        <taxon>Agaricomycetes</taxon>
        <taxon>Agaricomycetidae</taxon>
        <taxon>Agaricales</taxon>
        <taxon>Tricholomatineae</taxon>
        <taxon>Lyophyllaceae</taxon>
        <taxon>Hypsizygus</taxon>
    </lineage>
</organism>
<dbReference type="OrthoDB" id="276151at2759"/>
<evidence type="ECO:0000313" key="4">
    <source>
        <dbReference type="Proteomes" id="UP000076154"/>
    </source>
</evidence>
<reference evidence="3" key="1">
    <citation type="submission" date="2018-04" db="EMBL/GenBank/DDBJ databases">
        <title>Whole genome sequencing of Hypsizygus marmoreus.</title>
        <authorList>
            <person name="Choi I.-G."/>
            <person name="Min B."/>
            <person name="Kim J.-G."/>
            <person name="Kim S."/>
            <person name="Oh Y.-L."/>
            <person name="Kong W.-S."/>
            <person name="Park H."/>
            <person name="Jeong J."/>
            <person name="Song E.-S."/>
        </authorList>
    </citation>
    <scope>NUCLEOTIDE SEQUENCE [LARGE SCALE GENOMIC DNA]</scope>
    <source>
        <strain evidence="3">51987-8</strain>
    </source>
</reference>
<dbReference type="STRING" id="39966.A0A369JM41"/>
<comment type="caution">
    <text evidence="3">The sequence shown here is derived from an EMBL/GenBank/DDBJ whole genome shotgun (WGS) entry which is preliminary data.</text>
</comment>
<keyword evidence="1" id="KW-0677">Repeat</keyword>
<evidence type="ECO:0000256" key="1">
    <source>
        <dbReference type="ARBA" id="ARBA00022737"/>
    </source>
</evidence>
<dbReference type="InParanoid" id="A0A369JM41"/>
<keyword evidence="4" id="KW-1185">Reference proteome</keyword>
<sequence>MPICSLYHHAFTPVVHSVTRNPSHQLLRFSRRSTASLSLTLDTFESTPNIETPSTTPRNFLRERKLEELRDSLDRKASPTRVWSHYTALLNVVGYEKLPKTLHQEVLKLCSASNAELRVSAARRLVAGNKPTSPHIHEGRFRTVIRNIRAMDVTPDLEDYHFILEQFAAVGHHVGAIQVYKEIKHVGLEPRTKTFGLCLQAIAHRLTLPVSPAKKANRTAETRQMIADLMSDMRNIGIPFTSANLDLTIRILKETLDEEGFENLMKWGYGIDLANPDRPPLEYLGSGTISSDLGMSRNAVPGLPTPQPFSTAALNTTIDMLGRFGNVSRMVQAFEVLTQPLPRAGQHLFTSFDDDDDFGVADGPPTTTFIPPHAKPNTTTYNMLLRHLCKAGHTILARHYLVEAIHLDRDAANLLKRNFFRVPLDKLHAPHFAINRGTLLPVFGESNRDKNLGLLRWLTTKLPTIMRWKRERLAFYAAAREHIKKQRPTPSESSPPSPINPRTPSNKPHSGSVFDVDLNADPTPSSPPPVKIFDVDLHVRILERDVEEIEAFSKHAHLILGRTTQRVKERLGRRVWNGKDIYLSMEDARMKVEREKWVEIVRFQPRLNSNHSSRIPSVRSRGNTSADGRPFSTFFQSNMSATPPLDEAAQPDTPQRGILTHIGSMLQHHRR</sequence>
<feature type="compositionally biased region" description="Polar residues" evidence="2">
    <location>
        <begin position="609"/>
        <end position="626"/>
    </location>
</feature>
<dbReference type="Pfam" id="PF13812">
    <property type="entry name" value="PPR_3"/>
    <property type="match status" value="1"/>
</dbReference>
<feature type="region of interest" description="Disordered" evidence="2">
    <location>
        <begin position="483"/>
        <end position="529"/>
    </location>
</feature>
<name>A0A369JM41_HYPMA</name>
<gene>
    <name evidence="3" type="ORF">Hypma_009564</name>
</gene>
<evidence type="ECO:0000256" key="2">
    <source>
        <dbReference type="SAM" id="MobiDB-lite"/>
    </source>
</evidence>
<dbReference type="PANTHER" id="PTHR47936">
    <property type="entry name" value="PPR_LONG DOMAIN-CONTAINING PROTEIN"/>
    <property type="match status" value="1"/>
</dbReference>
<dbReference type="InterPro" id="IPR002885">
    <property type="entry name" value="PPR_rpt"/>
</dbReference>
<protein>
    <submittedName>
        <fullName evidence="3">Uncharacterized protein</fullName>
    </submittedName>
</protein>
<dbReference type="Proteomes" id="UP000076154">
    <property type="component" value="Unassembled WGS sequence"/>
</dbReference>
<accession>A0A369JM41</accession>
<evidence type="ECO:0000313" key="3">
    <source>
        <dbReference type="EMBL" id="RDB23291.1"/>
    </source>
</evidence>
<dbReference type="GO" id="GO:0031930">
    <property type="term" value="P:mitochondria-nucleus signaling pathway"/>
    <property type="evidence" value="ECO:0007669"/>
    <property type="project" value="TreeGrafter"/>
</dbReference>
<dbReference type="AlphaFoldDB" id="A0A369JM41"/>
<feature type="region of interest" description="Disordered" evidence="2">
    <location>
        <begin position="609"/>
        <end position="630"/>
    </location>
</feature>
<dbReference type="EMBL" id="LUEZ02000047">
    <property type="protein sequence ID" value="RDB23291.1"/>
    <property type="molecule type" value="Genomic_DNA"/>
</dbReference>
<dbReference type="PANTHER" id="PTHR47936:SF1">
    <property type="entry name" value="PENTATRICOPEPTIDE REPEAT-CONTAINING PROTEIN GUN1, CHLOROPLASTIC"/>
    <property type="match status" value="1"/>
</dbReference>
<proteinExistence type="predicted"/>